<dbReference type="InterPro" id="IPR029058">
    <property type="entry name" value="AB_hydrolase_fold"/>
</dbReference>
<dbReference type="RefSeq" id="WP_027316875.1">
    <property type="nucleotide sequence ID" value="NZ_JACIDC010000019.1"/>
</dbReference>
<evidence type="ECO:0000313" key="4">
    <source>
        <dbReference type="Proteomes" id="UP000519439"/>
    </source>
</evidence>
<feature type="domain" description="Thioesterase" evidence="1">
    <location>
        <begin position="81"/>
        <end position="231"/>
    </location>
</feature>
<dbReference type="AlphaFoldDB" id="A0A7W6NA26"/>
<evidence type="ECO:0000313" key="3">
    <source>
        <dbReference type="EMBL" id="MBB4042090.1"/>
    </source>
</evidence>
<dbReference type="InterPro" id="IPR044894">
    <property type="entry name" value="TubC_N_sf"/>
</dbReference>
<evidence type="ECO:0000259" key="1">
    <source>
        <dbReference type="Pfam" id="PF00975"/>
    </source>
</evidence>
<dbReference type="Pfam" id="PF00975">
    <property type="entry name" value="Thioesterase"/>
    <property type="match status" value="1"/>
</dbReference>
<name>A0A7W6NA26_9HYPH</name>
<evidence type="ECO:0000259" key="2">
    <source>
        <dbReference type="Pfam" id="PF18563"/>
    </source>
</evidence>
<dbReference type="InterPro" id="IPR041464">
    <property type="entry name" value="TubC_N"/>
</dbReference>
<proteinExistence type="predicted"/>
<keyword evidence="4" id="KW-1185">Reference proteome</keyword>
<dbReference type="Pfam" id="PF18563">
    <property type="entry name" value="TubC_N"/>
    <property type="match status" value="1"/>
</dbReference>
<dbReference type="SUPFAM" id="SSF53474">
    <property type="entry name" value="alpha/beta-Hydrolases"/>
    <property type="match status" value="1"/>
</dbReference>
<dbReference type="Gene3D" id="3.40.50.1820">
    <property type="entry name" value="alpha/beta hydrolase"/>
    <property type="match status" value="1"/>
</dbReference>
<organism evidence="3 4">
    <name type="scientific">Microvirga flocculans</name>
    <dbReference type="NCBI Taxonomy" id="217168"/>
    <lineage>
        <taxon>Bacteria</taxon>
        <taxon>Pseudomonadati</taxon>
        <taxon>Pseudomonadota</taxon>
        <taxon>Alphaproteobacteria</taxon>
        <taxon>Hyphomicrobiales</taxon>
        <taxon>Methylobacteriaceae</taxon>
        <taxon>Microvirga</taxon>
    </lineage>
</organism>
<protein>
    <submittedName>
        <fullName evidence="3">Thioesterase domain-containing protein</fullName>
    </submittedName>
</protein>
<accession>A0A7W6NA26</accession>
<dbReference type="InterPro" id="IPR001031">
    <property type="entry name" value="Thioesterase"/>
</dbReference>
<gene>
    <name evidence="3" type="ORF">GGR34_003775</name>
</gene>
<dbReference type="EMBL" id="JACIDC010000019">
    <property type="protein sequence ID" value="MBB4042090.1"/>
    <property type="molecule type" value="Genomic_DNA"/>
</dbReference>
<feature type="domain" description="TubC N-terminal docking" evidence="2">
    <location>
        <begin position="8"/>
        <end position="57"/>
    </location>
</feature>
<comment type="caution">
    <text evidence="3">The sequence shown here is derived from an EMBL/GenBank/DDBJ whole genome shotgun (WGS) entry which is preliminary data.</text>
</comment>
<dbReference type="Proteomes" id="UP000519439">
    <property type="component" value="Unassembled WGS sequence"/>
</dbReference>
<reference evidence="3 4" key="1">
    <citation type="submission" date="2020-08" db="EMBL/GenBank/DDBJ databases">
        <title>Genomic Encyclopedia of Type Strains, Phase IV (KMG-IV): sequencing the most valuable type-strain genomes for metagenomic binning, comparative biology and taxonomic classification.</title>
        <authorList>
            <person name="Goeker M."/>
        </authorList>
    </citation>
    <scope>NUCLEOTIDE SEQUENCE [LARGE SCALE GENOMIC DNA]</scope>
    <source>
        <strain evidence="3 4">DSM 15743</strain>
    </source>
</reference>
<dbReference type="Gene3D" id="1.10.10.1830">
    <property type="entry name" value="Non-ribosomal peptide synthase, adenylation domain"/>
    <property type="match status" value="1"/>
</dbReference>
<sequence>MKSDTLKIPEILAGLASKDIKVWVEGSRLRCNAPAGALTAEFRDQLRDRKDEIIGFLNMAAAATRQQPAIVPLQSNGTKTPIYAVPGHVGVPFSFSDFSKQLGDDQPFYALQPPGLDGKSKPLERVEDIAEYFAGQILEFQPSGPYIIAGYCSGAATAIELAKILEQRGAEITCVALFGPFHPITYQKFHRLLLLHAKPRAGSISRHMREIAKLPSLDARRRYLVDRLHDLNERLRAFVADLHQSQETAEDDPVLARRARLKASAIRAIKRYTPTPYAGRVCMFIPNKAWVNEGSEPLRWLRTMPRAEVYYGPDDCYGPLMLEDPNAPAIAELYREAIWRR</sequence>